<dbReference type="InterPro" id="IPR013762">
    <property type="entry name" value="Integrase-like_cat_sf"/>
</dbReference>
<accession>A0A3E2NUR4</accession>
<dbReference type="GO" id="GO:0015074">
    <property type="term" value="P:DNA integration"/>
    <property type="evidence" value="ECO:0007669"/>
    <property type="project" value="UniProtKB-KW"/>
</dbReference>
<dbReference type="InterPro" id="IPR050090">
    <property type="entry name" value="Tyrosine_recombinase_XerCD"/>
</dbReference>
<reference evidence="8 9" key="1">
    <citation type="submission" date="2018-08" db="EMBL/GenBank/DDBJ databases">
        <title>Mucilaginibacter terrae sp. nov., isolated from manganese diggings.</title>
        <authorList>
            <person name="Huang Y."/>
            <person name="Zhou Z."/>
        </authorList>
    </citation>
    <scope>NUCLEOTIDE SEQUENCE [LARGE SCALE GENOMIC DNA]</scope>
    <source>
        <strain evidence="8 9">ZH6</strain>
    </source>
</reference>
<keyword evidence="4" id="KW-0233">DNA recombination</keyword>
<dbReference type="PANTHER" id="PTHR30349">
    <property type="entry name" value="PHAGE INTEGRASE-RELATED"/>
    <property type="match status" value="1"/>
</dbReference>
<dbReference type="GO" id="GO:0006310">
    <property type="term" value="P:DNA recombination"/>
    <property type="evidence" value="ECO:0007669"/>
    <property type="project" value="UniProtKB-KW"/>
</dbReference>
<comment type="similarity">
    <text evidence="1">Belongs to the 'phage' integrase family.</text>
</comment>
<evidence type="ECO:0000256" key="3">
    <source>
        <dbReference type="ARBA" id="ARBA00023125"/>
    </source>
</evidence>
<dbReference type="SUPFAM" id="SSF56349">
    <property type="entry name" value="DNA breaking-rejoining enzymes"/>
    <property type="match status" value="1"/>
</dbReference>
<comment type="caution">
    <text evidence="8">The sequence shown here is derived from an EMBL/GenBank/DDBJ whole genome shotgun (WGS) entry which is preliminary data.</text>
</comment>
<dbReference type="CDD" id="cd00397">
    <property type="entry name" value="DNA_BRE_C"/>
    <property type="match status" value="1"/>
</dbReference>
<protein>
    <submittedName>
        <fullName evidence="8">Site-specific integrase</fullName>
    </submittedName>
</protein>
<evidence type="ECO:0000256" key="4">
    <source>
        <dbReference type="ARBA" id="ARBA00023172"/>
    </source>
</evidence>
<keyword evidence="3 5" id="KW-0238">DNA-binding</keyword>
<feature type="domain" description="Core-binding (CB)" evidence="7">
    <location>
        <begin position="116"/>
        <end position="207"/>
    </location>
</feature>
<dbReference type="Pfam" id="PF00589">
    <property type="entry name" value="Phage_integrase"/>
    <property type="match status" value="1"/>
</dbReference>
<keyword evidence="2" id="KW-0229">DNA integration</keyword>
<dbReference type="GO" id="GO:0003677">
    <property type="term" value="F:DNA binding"/>
    <property type="evidence" value="ECO:0007669"/>
    <property type="project" value="UniProtKB-UniRule"/>
</dbReference>
<dbReference type="PANTHER" id="PTHR30349:SF41">
    <property type="entry name" value="INTEGRASE_RECOMBINASE PROTEIN MJ0367-RELATED"/>
    <property type="match status" value="1"/>
</dbReference>
<evidence type="ECO:0000256" key="2">
    <source>
        <dbReference type="ARBA" id="ARBA00022908"/>
    </source>
</evidence>
<evidence type="ECO:0000259" key="7">
    <source>
        <dbReference type="PROSITE" id="PS51900"/>
    </source>
</evidence>
<dbReference type="InterPro" id="IPR044068">
    <property type="entry name" value="CB"/>
</dbReference>
<organism evidence="8 9">
    <name type="scientific">Mucilaginibacter terrenus</name>
    <dbReference type="NCBI Taxonomy" id="2482727"/>
    <lineage>
        <taxon>Bacteria</taxon>
        <taxon>Pseudomonadati</taxon>
        <taxon>Bacteroidota</taxon>
        <taxon>Sphingobacteriia</taxon>
        <taxon>Sphingobacteriales</taxon>
        <taxon>Sphingobacteriaceae</taxon>
        <taxon>Mucilaginibacter</taxon>
    </lineage>
</organism>
<dbReference type="Gene3D" id="1.10.443.10">
    <property type="entry name" value="Intergrase catalytic core"/>
    <property type="match status" value="1"/>
</dbReference>
<dbReference type="PROSITE" id="PS51900">
    <property type="entry name" value="CB"/>
    <property type="match status" value="1"/>
</dbReference>
<evidence type="ECO:0000313" key="9">
    <source>
        <dbReference type="Proteomes" id="UP000260823"/>
    </source>
</evidence>
<evidence type="ECO:0000259" key="6">
    <source>
        <dbReference type="PROSITE" id="PS51898"/>
    </source>
</evidence>
<name>A0A3E2NUR4_9SPHI</name>
<gene>
    <name evidence="8" type="ORF">DYU05_03890</name>
</gene>
<dbReference type="InterPro" id="IPR010998">
    <property type="entry name" value="Integrase_recombinase_N"/>
</dbReference>
<evidence type="ECO:0000313" key="8">
    <source>
        <dbReference type="EMBL" id="RFZ84756.1"/>
    </source>
</evidence>
<feature type="domain" description="Tyr recombinase" evidence="6">
    <location>
        <begin position="228"/>
        <end position="409"/>
    </location>
</feature>
<dbReference type="Proteomes" id="UP000260823">
    <property type="component" value="Unassembled WGS sequence"/>
</dbReference>
<sequence>MFFASLIAALPDKYSLAKPNIDMATPPYTPAHLVNSEKPVTERWYIVFWVWDALKQKKVRKRCYKVNLKKTKMERLAYAKTRIAGINKLLAEGYHSNPKLLREKKAALYADRTKDYSIYDAFKYILPVVKNSKRPATFNSYNSCTNLFLEFCELAGWTGWKLRTLEKVDIISFLDYVQAPKEGKAGVSNASRNKYLSYLAAMFTMLQERGALDKNVCHGIKFLKEETGGNIAYTPEQIEVLKAAINEQNPRLWLFVSFMLYGFIRPAEIGRLQVRMINLKTKEIKLPGTITKNGKPRTVTISPHFAEYISSMSLELYRPDHYVFGINLVTGAIPIQKNYANLSHSKIARKLGFGKEYTLYSWKHTGVVLHYKAGIDIKTLQKQIGHQSLHETDIYLKSLDLYENSEIIDKSPAI</sequence>
<proteinExistence type="inferred from homology"/>
<keyword evidence="9" id="KW-1185">Reference proteome</keyword>
<dbReference type="InterPro" id="IPR002104">
    <property type="entry name" value="Integrase_catalytic"/>
</dbReference>
<dbReference type="InterPro" id="IPR011010">
    <property type="entry name" value="DNA_brk_join_enz"/>
</dbReference>
<dbReference type="AlphaFoldDB" id="A0A3E2NUR4"/>
<dbReference type="PROSITE" id="PS51898">
    <property type="entry name" value="TYR_RECOMBINASE"/>
    <property type="match status" value="1"/>
</dbReference>
<evidence type="ECO:0000256" key="5">
    <source>
        <dbReference type="PROSITE-ProRule" id="PRU01248"/>
    </source>
</evidence>
<evidence type="ECO:0000256" key="1">
    <source>
        <dbReference type="ARBA" id="ARBA00008857"/>
    </source>
</evidence>
<dbReference type="EMBL" id="QWDE01000001">
    <property type="protein sequence ID" value="RFZ84756.1"/>
    <property type="molecule type" value="Genomic_DNA"/>
</dbReference>
<dbReference type="Gene3D" id="1.10.150.130">
    <property type="match status" value="1"/>
</dbReference>